<dbReference type="PROSITE" id="PS50157">
    <property type="entry name" value="ZINC_FINGER_C2H2_2"/>
    <property type="match status" value="1"/>
</dbReference>
<dbReference type="Gene3D" id="3.30.160.60">
    <property type="entry name" value="Classic Zinc Finger"/>
    <property type="match status" value="1"/>
</dbReference>
<name>A0A8H3E9J3_9AGAM</name>
<feature type="region of interest" description="Disordered" evidence="2">
    <location>
        <begin position="180"/>
        <end position="222"/>
    </location>
</feature>
<keyword evidence="1" id="KW-0479">Metal-binding</keyword>
<feature type="compositionally biased region" description="Polar residues" evidence="2">
    <location>
        <begin position="383"/>
        <end position="405"/>
    </location>
</feature>
<comment type="caution">
    <text evidence="4">The sequence shown here is derived from an EMBL/GenBank/DDBJ whole genome shotgun (WGS) entry which is preliminary data.</text>
</comment>
<dbReference type="GO" id="GO:0008270">
    <property type="term" value="F:zinc ion binding"/>
    <property type="evidence" value="ECO:0007669"/>
    <property type="project" value="UniProtKB-KW"/>
</dbReference>
<feature type="compositionally biased region" description="Low complexity" evidence="2">
    <location>
        <begin position="271"/>
        <end position="284"/>
    </location>
</feature>
<feature type="domain" description="C2H2-type" evidence="3">
    <location>
        <begin position="519"/>
        <end position="550"/>
    </location>
</feature>
<sequence>MMSWVQSNTTSSLPPPPHYAVETPINLATDHFDSRRAWTTQTTLAARSPMQRVVAIGDVGVPRQLPYPVLPSGPETALKIHESTSNPADHIHCLEENAIPAFTCPINLATSSNSGDSMGHGSTHYEYPPSFNPSFTQAVYQQQYVDNSTMTQIVDVDAQAPQDFSYGYTESHVPTHLDDGMTQNSQRSGYNGFQPVSGGSYLDTQPLNELYPGERHTNALHPEYPYHSAGEFVERRASAIALPKNEAQPSFIVSFDGTPLDEDAWSSTAFSSPSLASFNSSPPSTRYDSSALGTPSQGVEDTSVSHTEPLLNHPLSYSISDLRHLSISPAGSDSLPQRSRRAFSQPGMSVVPPQASPSGRPFLDDTIAHHIYAESFEPEDLSDYSQGPPTSERGSTPATSPSTSIGFDYPPTMDVSTVSSKSSTRGNTARGTTPKTDSSHVVPLIRQFSSKSPDGRGQSGGPRHHPYGRSSKMSAHEQVIQFDNPTCNASTTSVSDHTETESRKSKKKSKGSKRVNCEYVCPLKGEPCGQSVSREADVSRHMQRHRRAEEAMVREGLLLPEHQTNFENLKADEITLCKRCGETLSRKDALRRHLKNAGKACRAFYPEIVIAD</sequence>
<keyword evidence="1" id="KW-0862">Zinc</keyword>
<feature type="compositionally biased region" description="Polar residues" evidence="2">
    <location>
        <begin position="181"/>
        <end position="191"/>
    </location>
</feature>
<feature type="compositionally biased region" description="Polar residues" evidence="2">
    <location>
        <begin position="286"/>
        <end position="306"/>
    </location>
</feature>
<proteinExistence type="predicted"/>
<gene>
    <name evidence="4" type="ORF">RDB_LOCUS172230</name>
</gene>
<evidence type="ECO:0000256" key="1">
    <source>
        <dbReference type="PROSITE-ProRule" id="PRU00042"/>
    </source>
</evidence>
<dbReference type="EMBL" id="CAJNJQ010006231">
    <property type="protein sequence ID" value="CAE7224343.1"/>
    <property type="molecule type" value="Genomic_DNA"/>
</dbReference>
<reference evidence="4" key="1">
    <citation type="submission" date="2021-01" db="EMBL/GenBank/DDBJ databases">
        <authorList>
            <person name="Kaushik A."/>
        </authorList>
    </citation>
    <scope>NUCLEOTIDE SEQUENCE</scope>
    <source>
        <strain evidence="4">AG5</strain>
    </source>
</reference>
<dbReference type="AlphaFoldDB" id="A0A8H3E9J3"/>
<organism evidence="4 5">
    <name type="scientific">Rhizoctonia solani</name>
    <dbReference type="NCBI Taxonomy" id="456999"/>
    <lineage>
        <taxon>Eukaryota</taxon>
        <taxon>Fungi</taxon>
        <taxon>Dikarya</taxon>
        <taxon>Basidiomycota</taxon>
        <taxon>Agaricomycotina</taxon>
        <taxon>Agaricomycetes</taxon>
        <taxon>Cantharellales</taxon>
        <taxon>Ceratobasidiaceae</taxon>
        <taxon>Rhizoctonia</taxon>
    </lineage>
</organism>
<evidence type="ECO:0000313" key="5">
    <source>
        <dbReference type="Proteomes" id="UP000663827"/>
    </source>
</evidence>
<feature type="compositionally biased region" description="Polar residues" evidence="2">
    <location>
        <begin position="481"/>
        <end position="495"/>
    </location>
</feature>
<feature type="compositionally biased region" description="Polar residues" evidence="2">
    <location>
        <begin position="414"/>
        <end position="436"/>
    </location>
</feature>
<protein>
    <recommendedName>
        <fullName evidence="3">C2H2-type domain-containing protein</fullName>
    </recommendedName>
</protein>
<feature type="region of interest" description="Disordered" evidence="2">
    <location>
        <begin position="271"/>
        <end position="306"/>
    </location>
</feature>
<keyword evidence="1" id="KW-0863">Zinc-finger</keyword>
<feature type="region of interest" description="Disordered" evidence="2">
    <location>
        <begin position="328"/>
        <end position="363"/>
    </location>
</feature>
<dbReference type="InterPro" id="IPR013087">
    <property type="entry name" value="Znf_C2H2_type"/>
</dbReference>
<accession>A0A8H3E9J3</accession>
<evidence type="ECO:0000259" key="3">
    <source>
        <dbReference type="PROSITE" id="PS50157"/>
    </source>
</evidence>
<evidence type="ECO:0000256" key="2">
    <source>
        <dbReference type="SAM" id="MobiDB-lite"/>
    </source>
</evidence>
<evidence type="ECO:0000313" key="4">
    <source>
        <dbReference type="EMBL" id="CAE7224343.1"/>
    </source>
</evidence>
<dbReference type="Proteomes" id="UP000663827">
    <property type="component" value="Unassembled WGS sequence"/>
</dbReference>
<feature type="region of interest" description="Disordered" evidence="2">
    <location>
        <begin position="377"/>
        <end position="511"/>
    </location>
</feature>